<reference evidence="2 3" key="1">
    <citation type="submission" date="2019-10" db="EMBL/GenBank/DDBJ databases">
        <title>Whole genome shotgun sequence of Acrocarpospora macrocephala NBRC 16266.</title>
        <authorList>
            <person name="Ichikawa N."/>
            <person name="Kimura A."/>
            <person name="Kitahashi Y."/>
            <person name="Komaki H."/>
            <person name="Oguchi A."/>
        </authorList>
    </citation>
    <scope>NUCLEOTIDE SEQUENCE [LARGE SCALE GENOMIC DNA]</scope>
    <source>
        <strain evidence="2 3">NBRC 16266</strain>
    </source>
</reference>
<dbReference type="EMBL" id="BLAE01000027">
    <property type="protein sequence ID" value="GES11212.1"/>
    <property type="molecule type" value="Genomic_DNA"/>
</dbReference>
<feature type="compositionally biased region" description="Basic and acidic residues" evidence="1">
    <location>
        <begin position="80"/>
        <end position="92"/>
    </location>
</feature>
<gene>
    <name evidence="2" type="ORF">Amac_048090</name>
</gene>
<feature type="compositionally biased region" description="Gly residues" evidence="1">
    <location>
        <begin position="57"/>
        <end position="73"/>
    </location>
</feature>
<name>A0A5M3WSR1_9ACTN</name>
<evidence type="ECO:0000313" key="3">
    <source>
        <dbReference type="Proteomes" id="UP000331127"/>
    </source>
</evidence>
<keyword evidence="3" id="KW-1185">Reference proteome</keyword>
<feature type="compositionally biased region" description="Basic and acidic residues" evidence="1">
    <location>
        <begin position="36"/>
        <end position="46"/>
    </location>
</feature>
<accession>A0A5M3WSR1</accession>
<dbReference type="AlphaFoldDB" id="A0A5M3WSR1"/>
<comment type="caution">
    <text evidence="2">The sequence shown here is derived from an EMBL/GenBank/DDBJ whole genome shotgun (WGS) entry which is preliminary data.</text>
</comment>
<dbReference type="Proteomes" id="UP000331127">
    <property type="component" value="Unassembled WGS sequence"/>
</dbReference>
<feature type="compositionally biased region" description="Gly residues" evidence="1">
    <location>
        <begin position="101"/>
        <end position="111"/>
    </location>
</feature>
<organism evidence="2 3">
    <name type="scientific">Acrocarpospora macrocephala</name>
    <dbReference type="NCBI Taxonomy" id="150177"/>
    <lineage>
        <taxon>Bacteria</taxon>
        <taxon>Bacillati</taxon>
        <taxon>Actinomycetota</taxon>
        <taxon>Actinomycetes</taxon>
        <taxon>Streptosporangiales</taxon>
        <taxon>Streptosporangiaceae</taxon>
        <taxon>Acrocarpospora</taxon>
    </lineage>
</organism>
<evidence type="ECO:0000313" key="2">
    <source>
        <dbReference type="EMBL" id="GES11212.1"/>
    </source>
</evidence>
<feature type="region of interest" description="Disordered" evidence="1">
    <location>
        <begin position="1"/>
        <end position="123"/>
    </location>
</feature>
<sequence length="123" mass="12359">MLGIPAATTAAKIRGGGDVESDQEPEAVGQKQARRHAGERGADVERPVQQAECFGAQVGGDGFGDQGSGGGLVDVGAHAEGGRERHHCRDIPGESDEEQAGRGGQQAGDQGGSVAETVGQEAA</sequence>
<proteinExistence type="predicted"/>
<evidence type="ECO:0000256" key="1">
    <source>
        <dbReference type="SAM" id="MobiDB-lite"/>
    </source>
</evidence>
<protein>
    <submittedName>
        <fullName evidence="2">Uncharacterized protein</fullName>
    </submittedName>
</protein>